<dbReference type="Gene3D" id="3.40.50.2300">
    <property type="match status" value="1"/>
</dbReference>
<dbReference type="CDD" id="cd00156">
    <property type="entry name" value="REC"/>
    <property type="match status" value="1"/>
</dbReference>
<evidence type="ECO:0000256" key="1">
    <source>
        <dbReference type="ARBA" id="ARBA00022741"/>
    </source>
</evidence>
<dbReference type="PROSITE" id="PS00676">
    <property type="entry name" value="SIGMA54_INTERACT_2"/>
    <property type="match status" value="1"/>
</dbReference>
<dbReference type="InterPro" id="IPR011006">
    <property type="entry name" value="CheY-like_superfamily"/>
</dbReference>
<accession>A0A1J5MXZ9</accession>
<name>A0A1J5MXZ9_9BACT</name>
<dbReference type="GO" id="GO:0005524">
    <property type="term" value="F:ATP binding"/>
    <property type="evidence" value="ECO:0007669"/>
    <property type="project" value="UniProtKB-KW"/>
</dbReference>
<dbReference type="PANTHER" id="PTHR32071">
    <property type="entry name" value="TRANSCRIPTIONAL REGULATORY PROTEIN"/>
    <property type="match status" value="1"/>
</dbReference>
<dbReference type="Pfam" id="PF25601">
    <property type="entry name" value="AAA_lid_14"/>
    <property type="match status" value="1"/>
</dbReference>
<evidence type="ECO:0000313" key="11">
    <source>
        <dbReference type="Proteomes" id="UP000181901"/>
    </source>
</evidence>
<dbReference type="Gene3D" id="1.10.8.60">
    <property type="match status" value="1"/>
</dbReference>
<evidence type="ECO:0000256" key="5">
    <source>
        <dbReference type="ARBA" id="ARBA00023163"/>
    </source>
</evidence>
<dbReference type="Proteomes" id="UP000181901">
    <property type="component" value="Unassembled WGS sequence"/>
</dbReference>
<keyword evidence="11" id="KW-1185">Reference proteome</keyword>
<feature type="region of interest" description="Disordered" evidence="7">
    <location>
        <begin position="388"/>
        <end position="412"/>
    </location>
</feature>
<dbReference type="Gene3D" id="3.40.50.300">
    <property type="entry name" value="P-loop containing nucleotide triphosphate hydrolases"/>
    <property type="match status" value="1"/>
</dbReference>
<evidence type="ECO:0000259" key="9">
    <source>
        <dbReference type="PROSITE" id="PS50110"/>
    </source>
</evidence>
<dbReference type="InterPro" id="IPR025943">
    <property type="entry name" value="Sigma_54_int_dom_ATP-bd_2"/>
</dbReference>
<feature type="domain" description="Sigma-54 factor interaction" evidence="8">
    <location>
        <begin position="137"/>
        <end position="366"/>
    </location>
</feature>
<dbReference type="SUPFAM" id="SSF52540">
    <property type="entry name" value="P-loop containing nucleoside triphosphate hydrolases"/>
    <property type="match status" value="1"/>
</dbReference>
<keyword evidence="2" id="KW-0067">ATP-binding</keyword>
<dbReference type="AlphaFoldDB" id="A0A1J5MXZ9"/>
<dbReference type="Pfam" id="PF00072">
    <property type="entry name" value="Response_reg"/>
    <property type="match status" value="1"/>
</dbReference>
<dbReference type="InterPro" id="IPR027417">
    <property type="entry name" value="P-loop_NTPase"/>
</dbReference>
<dbReference type="GO" id="GO:0006355">
    <property type="term" value="P:regulation of DNA-templated transcription"/>
    <property type="evidence" value="ECO:0007669"/>
    <property type="project" value="InterPro"/>
</dbReference>
<dbReference type="OrthoDB" id="9763792at2"/>
<dbReference type="InterPro" id="IPR058031">
    <property type="entry name" value="AAA_lid_NorR"/>
</dbReference>
<dbReference type="GO" id="GO:0003677">
    <property type="term" value="F:DNA binding"/>
    <property type="evidence" value="ECO:0007669"/>
    <property type="project" value="UniProtKB-KW"/>
</dbReference>
<evidence type="ECO:0000256" key="6">
    <source>
        <dbReference type="PROSITE-ProRule" id="PRU00169"/>
    </source>
</evidence>
<dbReference type="InterPro" id="IPR002078">
    <property type="entry name" value="Sigma_54_int"/>
</dbReference>
<dbReference type="InterPro" id="IPR001789">
    <property type="entry name" value="Sig_transdc_resp-reg_receiver"/>
</dbReference>
<proteinExistence type="predicted"/>
<keyword evidence="5" id="KW-0804">Transcription</keyword>
<keyword evidence="3" id="KW-0805">Transcription regulation</keyword>
<gene>
    <name evidence="10" type="primary">zraR_23</name>
    <name evidence="10" type="ORF">BerOc1_03366</name>
</gene>
<dbReference type="PROSITE" id="PS50045">
    <property type="entry name" value="SIGMA54_INTERACT_4"/>
    <property type="match status" value="1"/>
</dbReference>
<evidence type="ECO:0000256" key="2">
    <source>
        <dbReference type="ARBA" id="ARBA00022840"/>
    </source>
</evidence>
<evidence type="ECO:0000256" key="7">
    <source>
        <dbReference type="SAM" id="MobiDB-lite"/>
    </source>
</evidence>
<evidence type="ECO:0000259" key="8">
    <source>
        <dbReference type="PROSITE" id="PS50045"/>
    </source>
</evidence>
<dbReference type="PROSITE" id="PS00688">
    <property type="entry name" value="SIGMA54_INTERACT_3"/>
    <property type="match status" value="1"/>
</dbReference>
<keyword evidence="6" id="KW-0597">Phosphoprotein</keyword>
<dbReference type="SUPFAM" id="SSF52172">
    <property type="entry name" value="CheY-like"/>
    <property type="match status" value="1"/>
</dbReference>
<dbReference type="FunFam" id="3.40.50.300:FF:000006">
    <property type="entry name" value="DNA-binding transcriptional regulator NtrC"/>
    <property type="match status" value="1"/>
</dbReference>
<dbReference type="InterPro" id="IPR003593">
    <property type="entry name" value="AAA+_ATPase"/>
</dbReference>
<dbReference type="PANTHER" id="PTHR32071:SF113">
    <property type="entry name" value="ALGINATE BIOSYNTHESIS TRANSCRIPTIONAL REGULATORY PROTEIN ALGB"/>
    <property type="match status" value="1"/>
</dbReference>
<sequence length="464" mass="50850">MARVLIIDDDELIRSGLSRCFGDLGHDVLTADSLGRGLDLARAGVDVIYLDLNLPDGDGHMSVNELTAAPGGPEVIVLTGLKDNFGAQETLTSGAWDYIQKPATPSVLKASLESALKYRSDKFAAQAPARAFDDGGIVGRSPAMDRARQLMARAAESEAGVLILGETGAGKELAAQAIHRNSARRDKPFVVVDCSNLTETLLESVLYGHVKGAFTGALTDHRGLVAEADGGTLFLDEIGELPPSLQKSFLRVLQEHRFRPVGSSREQSSDFRLMAATNRDLEAMTRAGTFRSDLLFRLRTLEIPLPPLRERDQDVGLLALHFAKTACDRYRLPPKQLSKQLDKVLRPYTWPGNVRELGNVMEAAVINAGQEPVIYPKHLPGHIRVSSLDKARPKRQPVRAQGSQATDGPIQPYKDYKALRDQAYFRQLMDICDFDIPEASRLSGLSVPSIYRHLSLAGIRRGRK</sequence>
<keyword evidence="1" id="KW-0547">Nucleotide-binding</keyword>
<dbReference type="InterPro" id="IPR025944">
    <property type="entry name" value="Sigma_54_int_dom_CS"/>
</dbReference>
<evidence type="ECO:0000313" key="10">
    <source>
        <dbReference type="EMBL" id="OIQ51413.1"/>
    </source>
</evidence>
<protein>
    <submittedName>
        <fullName evidence="10">Transcriptional regulatory protein ZraR</fullName>
    </submittedName>
</protein>
<organism evidence="10 11">
    <name type="scientific">Pseudodesulfovibrio hydrargyri</name>
    <dbReference type="NCBI Taxonomy" id="2125990"/>
    <lineage>
        <taxon>Bacteria</taxon>
        <taxon>Pseudomonadati</taxon>
        <taxon>Thermodesulfobacteriota</taxon>
        <taxon>Desulfovibrionia</taxon>
        <taxon>Desulfovibrionales</taxon>
        <taxon>Desulfovibrionaceae</taxon>
    </lineage>
</organism>
<dbReference type="SMART" id="SM00448">
    <property type="entry name" value="REC"/>
    <property type="match status" value="1"/>
</dbReference>
<dbReference type="Pfam" id="PF00158">
    <property type="entry name" value="Sigma54_activat"/>
    <property type="match status" value="1"/>
</dbReference>
<dbReference type="EMBL" id="LKAQ01000004">
    <property type="protein sequence ID" value="OIQ51413.1"/>
    <property type="molecule type" value="Genomic_DNA"/>
</dbReference>
<dbReference type="PROSITE" id="PS50110">
    <property type="entry name" value="RESPONSE_REGULATORY"/>
    <property type="match status" value="1"/>
</dbReference>
<keyword evidence="4" id="KW-0238">DNA-binding</keyword>
<feature type="domain" description="Response regulatory" evidence="9">
    <location>
        <begin position="3"/>
        <end position="116"/>
    </location>
</feature>
<evidence type="ECO:0000256" key="4">
    <source>
        <dbReference type="ARBA" id="ARBA00023125"/>
    </source>
</evidence>
<comment type="caution">
    <text evidence="10">The sequence shown here is derived from an EMBL/GenBank/DDBJ whole genome shotgun (WGS) entry which is preliminary data.</text>
</comment>
<reference evidence="10 11" key="1">
    <citation type="submission" date="2015-09" db="EMBL/GenBank/DDBJ databases">
        <title>Genome of Desulfovibrio dechloracetivorans BerOc1, a mercury methylating strain isolated from highly hydrocarbons and metals contaminated coastal sediments.</title>
        <authorList>
            <person name="Goni Urriza M."/>
            <person name="Gassie C."/>
            <person name="Bouchez O."/>
            <person name="Klopp C."/>
            <person name="Ranchou-Peyruse A."/>
            <person name="Remy G."/>
        </authorList>
    </citation>
    <scope>NUCLEOTIDE SEQUENCE [LARGE SCALE GENOMIC DNA]</scope>
    <source>
        <strain evidence="10 11">BerOc1</strain>
    </source>
</reference>
<feature type="modified residue" description="4-aspartylphosphate" evidence="6">
    <location>
        <position position="51"/>
    </location>
</feature>
<evidence type="ECO:0000256" key="3">
    <source>
        <dbReference type="ARBA" id="ARBA00023015"/>
    </source>
</evidence>
<dbReference type="SMART" id="SM00382">
    <property type="entry name" value="AAA"/>
    <property type="match status" value="1"/>
</dbReference>
<dbReference type="CDD" id="cd00009">
    <property type="entry name" value="AAA"/>
    <property type="match status" value="1"/>
</dbReference>
<dbReference type="RefSeq" id="WP_071546895.1">
    <property type="nucleotide sequence ID" value="NZ_LKAQ01000004.1"/>
</dbReference>
<dbReference type="GO" id="GO:0000160">
    <property type="term" value="P:phosphorelay signal transduction system"/>
    <property type="evidence" value="ECO:0007669"/>
    <property type="project" value="InterPro"/>
</dbReference>